<feature type="binding site" evidence="16">
    <location>
        <begin position="107"/>
        <end position="111"/>
    </location>
    <ligand>
        <name>GTP</name>
        <dbReference type="ChEBI" id="CHEBI:37565"/>
    </ligand>
</feature>
<dbReference type="InterPro" id="IPR044139">
    <property type="entry name" value="CysN_NoDQ_III"/>
</dbReference>
<dbReference type="InterPro" id="IPR031157">
    <property type="entry name" value="G_TR_CS"/>
</dbReference>
<comment type="similarity">
    <text evidence="4">In the N-terminal section; belongs to the TRAFAC class translation factor GTPase superfamily. Classic translation factor GTPase family. CysN/NodQ subfamily.</text>
</comment>
<feature type="domain" description="Tr-type G" evidence="18">
    <location>
        <begin position="19"/>
        <end position="233"/>
    </location>
</feature>
<dbReference type="CDD" id="cd02027">
    <property type="entry name" value="APSK"/>
    <property type="match status" value="1"/>
</dbReference>
<comment type="function">
    <text evidence="17">Catalyzes the synthesis of activated sulfate.</text>
</comment>
<keyword evidence="13" id="KW-0511">Multifunctional enzyme</keyword>
<dbReference type="CDD" id="cd04095">
    <property type="entry name" value="CysN_NoDQ_III"/>
    <property type="match status" value="1"/>
</dbReference>
<evidence type="ECO:0000256" key="13">
    <source>
        <dbReference type="ARBA" id="ARBA00023268"/>
    </source>
</evidence>
<dbReference type="InterPro" id="IPR009000">
    <property type="entry name" value="Transl_B-barrel_sf"/>
</dbReference>
<evidence type="ECO:0000256" key="11">
    <source>
        <dbReference type="ARBA" id="ARBA00022840"/>
    </source>
</evidence>
<dbReference type="InterPro" id="IPR050100">
    <property type="entry name" value="TRAFAC_GTPase_members"/>
</dbReference>
<dbReference type="CDD" id="cd04166">
    <property type="entry name" value="CysN_ATPS"/>
    <property type="match status" value="1"/>
</dbReference>
<dbReference type="GO" id="GO:0004781">
    <property type="term" value="F:sulfate adenylyltransferase (ATP) activity"/>
    <property type="evidence" value="ECO:0007669"/>
    <property type="project" value="UniProtKB-UniRule"/>
</dbReference>
<feature type="binding site" evidence="17">
    <location>
        <begin position="464"/>
        <end position="471"/>
    </location>
    <ligand>
        <name>ATP</name>
        <dbReference type="ChEBI" id="CHEBI:30616"/>
    </ligand>
</feature>
<dbReference type="SUPFAM" id="SSF52540">
    <property type="entry name" value="P-loop containing nucleoside triphosphate hydrolases"/>
    <property type="match status" value="2"/>
</dbReference>
<dbReference type="InterPro" id="IPR002891">
    <property type="entry name" value="APS"/>
</dbReference>
<evidence type="ECO:0000256" key="12">
    <source>
        <dbReference type="ARBA" id="ARBA00023134"/>
    </source>
</evidence>
<comment type="similarity">
    <text evidence="3">In the C-terminal section; belongs to the APS kinase family.</text>
</comment>
<evidence type="ECO:0000256" key="15">
    <source>
        <dbReference type="ARBA" id="ARBA00049370"/>
    </source>
</evidence>
<dbReference type="PRINTS" id="PR00315">
    <property type="entry name" value="ELONGATNFCT"/>
</dbReference>
<dbReference type="Gene3D" id="3.40.50.300">
    <property type="entry name" value="P-loop containing nucleotide triphosphate hydrolases"/>
    <property type="match status" value="2"/>
</dbReference>
<proteinExistence type="inferred from homology"/>
<keyword evidence="11 16" id="KW-0067">ATP-binding</keyword>
<evidence type="ECO:0000256" key="3">
    <source>
        <dbReference type="ARBA" id="ARBA00005438"/>
    </source>
</evidence>
<feature type="active site" description="Phosphoserine intermediate" evidence="17">
    <location>
        <position position="538"/>
    </location>
</feature>
<comment type="pathway">
    <text evidence="17">Sulfur metabolism; hydrogen sulfide biosynthesis; sulfite from sulfate: step 2/3.</text>
</comment>
<comment type="subunit">
    <text evidence="5">Sulfate-activating enzymes, NodP and NodQ, may be physically associated.</text>
</comment>
<name>A0A437QHK6_9PROT</name>
<dbReference type="CDD" id="cd03695">
    <property type="entry name" value="CysN_NodQ_II"/>
    <property type="match status" value="1"/>
</dbReference>
<dbReference type="Proteomes" id="UP000287447">
    <property type="component" value="Unassembled WGS sequence"/>
</dbReference>
<organism evidence="19 20">
    <name type="scientific">Hwanghaeella grinnelliae</name>
    <dbReference type="NCBI Taxonomy" id="2500179"/>
    <lineage>
        <taxon>Bacteria</taxon>
        <taxon>Pseudomonadati</taxon>
        <taxon>Pseudomonadota</taxon>
        <taxon>Alphaproteobacteria</taxon>
        <taxon>Rhodospirillales</taxon>
        <taxon>Rhodospirillaceae</taxon>
        <taxon>Hwanghaeella</taxon>
    </lineage>
</organism>
<keyword evidence="7 16" id="KW-0808">Transferase</keyword>
<dbReference type="RefSeq" id="WP_127768061.1">
    <property type="nucleotide sequence ID" value="NZ_SADE01000004.1"/>
</dbReference>
<dbReference type="SUPFAM" id="SSF50447">
    <property type="entry name" value="Translation proteins"/>
    <property type="match status" value="1"/>
</dbReference>
<keyword evidence="17" id="KW-0597">Phosphoprotein</keyword>
<keyword evidence="12 16" id="KW-0342">GTP-binding</keyword>
<evidence type="ECO:0000259" key="18">
    <source>
        <dbReference type="PROSITE" id="PS51722"/>
    </source>
</evidence>
<dbReference type="GO" id="GO:0003924">
    <property type="term" value="F:GTPase activity"/>
    <property type="evidence" value="ECO:0007669"/>
    <property type="project" value="InterPro"/>
</dbReference>
<dbReference type="AlphaFoldDB" id="A0A437QHK6"/>
<dbReference type="UniPathway" id="UPA00140">
    <property type="reaction ID" value="UER00204"/>
</dbReference>
<dbReference type="InterPro" id="IPR009001">
    <property type="entry name" value="Transl_elong_EF1A/Init_IF2_C"/>
</dbReference>
<dbReference type="InterPro" id="IPR005225">
    <property type="entry name" value="Small_GTP-bd"/>
</dbReference>
<comment type="catalytic activity">
    <reaction evidence="1 17">
        <text>adenosine 5'-phosphosulfate + ATP = 3'-phosphoadenylyl sulfate + ADP + H(+)</text>
        <dbReference type="Rhea" id="RHEA:24152"/>
        <dbReference type="ChEBI" id="CHEBI:15378"/>
        <dbReference type="ChEBI" id="CHEBI:30616"/>
        <dbReference type="ChEBI" id="CHEBI:58243"/>
        <dbReference type="ChEBI" id="CHEBI:58339"/>
        <dbReference type="ChEBI" id="CHEBI:456216"/>
        <dbReference type="EC" id="2.7.1.25"/>
    </reaction>
</comment>
<dbReference type="HAMAP" id="MF_00065">
    <property type="entry name" value="Adenylyl_sulf_kinase"/>
    <property type="match status" value="1"/>
</dbReference>
<dbReference type="NCBIfam" id="NF003478">
    <property type="entry name" value="PRK05124.1"/>
    <property type="match status" value="1"/>
</dbReference>
<dbReference type="InterPro" id="IPR054696">
    <property type="entry name" value="GTP-eEF1A_C"/>
</dbReference>
<dbReference type="InterPro" id="IPR044138">
    <property type="entry name" value="CysN_II"/>
</dbReference>
<dbReference type="PROSITE" id="PS00301">
    <property type="entry name" value="G_TR_1"/>
    <property type="match status" value="1"/>
</dbReference>
<comment type="subunit">
    <text evidence="16">Heterodimer composed of CysD, the smaller subunit, and CysN.</text>
</comment>
<dbReference type="PROSITE" id="PS51722">
    <property type="entry name" value="G_TR_2"/>
    <property type="match status" value="1"/>
</dbReference>
<dbReference type="InterPro" id="IPR059117">
    <property type="entry name" value="APS_kinase_dom"/>
</dbReference>
<dbReference type="EC" id="2.7.7.4" evidence="16"/>
<dbReference type="NCBIfam" id="TIGR02034">
    <property type="entry name" value="CysN"/>
    <property type="match status" value="1"/>
</dbReference>
<dbReference type="FunFam" id="3.40.50.300:FF:000212">
    <property type="entry name" value="Adenylyl-sulfate kinase"/>
    <property type="match status" value="1"/>
</dbReference>
<dbReference type="NCBIfam" id="NF003013">
    <property type="entry name" value="PRK03846.1"/>
    <property type="match status" value="1"/>
</dbReference>
<evidence type="ECO:0000256" key="6">
    <source>
        <dbReference type="ARBA" id="ARBA00022458"/>
    </source>
</evidence>
<comment type="similarity">
    <text evidence="17">Belongs to the APS kinase family.</text>
</comment>
<evidence type="ECO:0000313" key="20">
    <source>
        <dbReference type="Proteomes" id="UP000287447"/>
    </source>
</evidence>
<dbReference type="OrthoDB" id="9804504at2"/>
<dbReference type="InterPro" id="IPR027417">
    <property type="entry name" value="P-loop_NTPase"/>
</dbReference>
<evidence type="ECO:0000256" key="14">
    <source>
        <dbReference type="ARBA" id="ARBA00024872"/>
    </source>
</evidence>
<evidence type="ECO:0000256" key="7">
    <source>
        <dbReference type="ARBA" id="ARBA00022679"/>
    </source>
</evidence>
<dbReference type="PANTHER" id="PTHR23115">
    <property type="entry name" value="TRANSLATION FACTOR"/>
    <property type="match status" value="1"/>
</dbReference>
<comment type="function">
    <text evidence="2">APS kinase catalyzes the synthesis of activated sulfate.</text>
</comment>
<accession>A0A437QHK6</accession>
<evidence type="ECO:0000256" key="4">
    <source>
        <dbReference type="ARBA" id="ARBA00007237"/>
    </source>
</evidence>
<sequence length="629" mass="69219">MDALHAKDIDAYLREQSEKPMLRFITCGSVDDGKSTLIGRLLYDSKLIFEDQLASLETDSRKVGTVEDGIDFALLVDGLQAEREQGITIDVAYRFFATDARKFIVADAPGHEQYTRNMATGASNVDVAVILADARKGVLTQTKRHTFIAHLVGIKDVVLAVNKMDLVDYSQERFDEIAKEYRAFAEEVGIRSVTAVPLSALKGDNVLESGDAMPWYDGPTLLGALEKISVTDTLENAPFRLPVQWVNRPNLNFRGFSGTVASGKIAIGEEIAVMPSGRTSTVTGILDQDGEAREAAAGEAVTITLADEIDISRGDVISTAEQPAQITDQFAAHMIWMTDEQMYPGRPYLMKIGSATVSATVTEIKHAINVNSLEHNSAKELELNMVAFCNFSLDRAIAYDPYAENQRTGAFILIDKFTNQTVAAGMISFGLRRATNLVWQEIDIDKAERARMKGQTPSILWFTGLSGAGKSTVANLVEKRLHSLGKHTYILDGDNVRHGLNRDLGFTDADRVENIRRVGETAKLFVDAGMIVVVSFISPFRSERDMVRQMVEDGEFLEVFVDAPLEVCETRDPKGLYAKAREGAIKNFTGIDSPYEPPEAPELHLRTGDLTPEQAAENVIQAMRDKGLI</sequence>
<evidence type="ECO:0000256" key="5">
    <source>
        <dbReference type="ARBA" id="ARBA00011760"/>
    </source>
</evidence>
<gene>
    <name evidence="16 19" type="primary">cysN</name>
    <name evidence="17" type="synonym">cysC</name>
    <name evidence="19" type="ORF">EOI86_23205</name>
</gene>
<dbReference type="EC" id="2.7.1.25" evidence="17"/>
<dbReference type="EMBL" id="SADE01000004">
    <property type="protein sequence ID" value="RVU34031.1"/>
    <property type="molecule type" value="Genomic_DNA"/>
</dbReference>
<evidence type="ECO:0000256" key="10">
    <source>
        <dbReference type="ARBA" id="ARBA00022777"/>
    </source>
</evidence>
<dbReference type="GO" id="GO:0000103">
    <property type="term" value="P:sulfate assimilation"/>
    <property type="evidence" value="ECO:0007669"/>
    <property type="project" value="UniProtKB-UniRule"/>
</dbReference>
<dbReference type="InterPro" id="IPR000795">
    <property type="entry name" value="T_Tr_GTP-bd_dom"/>
</dbReference>
<feature type="binding site" evidence="16">
    <location>
        <begin position="162"/>
        <end position="165"/>
    </location>
    <ligand>
        <name>GTP</name>
        <dbReference type="ChEBI" id="CHEBI:37565"/>
    </ligand>
</feature>
<comment type="pathway">
    <text evidence="16">Sulfur metabolism; hydrogen sulfide biosynthesis; sulfite from sulfate: step 1/3.</text>
</comment>
<keyword evidence="10 17" id="KW-0418">Kinase</keyword>
<keyword evidence="20" id="KW-1185">Reference proteome</keyword>
<reference evidence="20" key="1">
    <citation type="submission" date="2019-01" db="EMBL/GenBank/DDBJ databases">
        <title>Gri0909 isolated from a small marine red alga.</title>
        <authorList>
            <person name="Kim J."/>
            <person name="Jeong S.E."/>
            <person name="Jeon C.O."/>
        </authorList>
    </citation>
    <scope>NUCLEOTIDE SEQUENCE [LARGE SCALE GENOMIC DNA]</scope>
    <source>
        <strain evidence="20">Gri0909</strain>
    </source>
</reference>
<keyword evidence="9 16" id="KW-0547">Nucleotide-binding</keyword>
<comment type="function">
    <text evidence="16">With CysD forms the ATP sulfurylase (ATPS) that catalyzes the adenylation of sulfate producing adenosine 5'-phosphosulfate (APS) and diphosphate, the first enzymatic step in sulfur assimilation pathway. APS synthesis involves the formation of a high-energy phosphoric-sulfuric acid anhydride bond driven by GTP hydrolysis by CysN coupled to ATP hydrolysis by CysD.</text>
</comment>
<feature type="binding site" evidence="16">
    <location>
        <begin position="28"/>
        <end position="35"/>
    </location>
    <ligand>
        <name>GTP</name>
        <dbReference type="ChEBI" id="CHEBI:37565"/>
    </ligand>
</feature>
<comment type="similarity">
    <text evidence="16">Belongs to the TRAFAC class translation factor GTPase superfamily. Classic translation factor GTPase family. CysN/NodQ subfamily.</text>
</comment>
<dbReference type="Gene3D" id="2.40.30.10">
    <property type="entry name" value="Translation factors"/>
    <property type="match status" value="2"/>
</dbReference>
<evidence type="ECO:0000256" key="2">
    <source>
        <dbReference type="ARBA" id="ARBA00002357"/>
    </source>
</evidence>
<dbReference type="SUPFAM" id="SSF50465">
    <property type="entry name" value="EF-Tu/eEF-1alpha/eIF2-gamma C-terminal domain"/>
    <property type="match status" value="1"/>
</dbReference>
<dbReference type="InterPro" id="IPR041757">
    <property type="entry name" value="CysN_GTP-bd"/>
</dbReference>
<dbReference type="FunFam" id="3.40.50.300:FF:000119">
    <property type="entry name" value="Sulfate adenylyltransferase subunit 1"/>
    <property type="match status" value="1"/>
</dbReference>
<comment type="function">
    <text evidence="14">Proposed to provide activated sulfate for transfer to Nod factor. ATP sulfurylase may be the GTPase, regulating ATP sulfurylase activity.</text>
</comment>
<evidence type="ECO:0000256" key="17">
    <source>
        <dbReference type="HAMAP-Rule" id="MF_00065"/>
    </source>
</evidence>
<keyword evidence="8 16" id="KW-0548">Nucleotidyltransferase</keyword>
<protein>
    <recommendedName>
        <fullName evidence="16 17">Multifunctional fusion protein</fullName>
    </recommendedName>
    <domain>
        <recommendedName>
            <fullName evidence="16">Sulfate adenylyltransferase subunit 1</fullName>
            <ecNumber evidence="16">2.7.7.4</ecNumber>
        </recommendedName>
        <alternativeName>
            <fullName evidence="16">ATP-sulfurylase large subunit</fullName>
        </alternativeName>
        <alternativeName>
            <fullName evidence="16">Sulfate adenylate transferase</fullName>
            <shortName evidence="16">SAT</shortName>
        </alternativeName>
    </domain>
    <domain>
        <recommendedName>
            <fullName evidence="17">Adenylyl-sulfate kinase</fullName>
            <ecNumber evidence="17">2.7.1.25</ecNumber>
        </recommendedName>
        <alternativeName>
            <fullName evidence="17">APS kinase</fullName>
        </alternativeName>
        <alternativeName>
            <fullName evidence="17">ATP adenosine-5'-phosphosulfate 3'-phosphotransferase</fullName>
        </alternativeName>
        <alternativeName>
            <fullName evidence="17">Adenosine-5'-phosphosulfate kinase</fullName>
        </alternativeName>
    </domain>
</protein>
<evidence type="ECO:0000313" key="19">
    <source>
        <dbReference type="EMBL" id="RVU34031.1"/>
    </source>
</evidence>
<dbReference type="GO" id="GO:0005525">
    <property type="term" value="F:GTP binding"/>
    <property type="evidence" value="ECO:0007669"/>
    <property type="project" value="UniProtKB-UniRule"/>
</dbReference>
<comment type="catalytic activity">
    <reaction evidence="15 16">
        <text>sulfate + ATP + H(+) = adenosine 5'-phosphosulfate + diphosphate</text>
        <dbReference type="Rhea" id="RHEA:18133"/>
        <dbReference type="ChEBI" id="CHEBI:15378"/>
        <dbReference type="ChEBI" id="CHEBI:16189"/>
        <dbReference type="ChEBI" id="CHEBI:30616"/>
        <dbReference type="ChEBI" id="CHEBI:33019"/>
        <dbReference type="ChEBI" id="CHEBI:58243"/>
        <dbReference type="EC" id="2.7.7.4"/>
    </reaction>
</comment>
<dbReference type="GO" id="GO:0004020">
    <property type="term" value="F:adenylylsulfate kinase activity"/>
    <property type="evidence" value="ECO:0007669"/>
    <property type="project" value="UniProtKB-UniRule"/>
</dbReference>
<dbReference type="Pfam" id="PF00009">
    <property type="entry name" value="GTP_EFTU"/>
    <property type="match status" value="1"/>
</dbReference>
<evidence type="ECO:0000256" key="16">
    <source>
        <dbReference type="HAMAP-Rule" id="MF_00062"/>
    </source>
</evidence>
<dbReference type="HAMAP" id="MF_00062">
    <property type="entry name" value="Sulf_adenylyltr_sub1"/>
    <property type="match status" value="1"/>
</dbReference>
<dbReference type="NCBIfam" id="TIGR00455">
    <property type="entry name" value="apsK"/>
    <property type="match status" value="1"/>
</dbReference>
<keyword evidence="6" id="KW-0536">Nodulation</keyword>
<dbReference type="Pfam" id="PF01583">
    <property type="entry name" value="APS_kinase"/>
    <property type="match status" value="1"/>
</dbReference>
<dbReference type="InterPro" id="IPR011779">
    <property type="entry name" value="SO4_adenylTrfase_lsu"/>
</dbReference>
<evidence type="ECO:0000256" key="9">
    <source>
        <dbReference type="ARBA" id="ARBA00022741"/>
    </source>
</evidence>
<dbReference type="NCBIfam" id="NF004035">
    <property type="entry name" value="PRK05506.1"/>
    <property type="match status" value="1"/>
</dbReference>
<dbReference type="GO" id="GO:0070814">
    <property type="term" value="P:hydrogen sulfide biosynthetic process"/>
    <property type="evidence" value="ECO:0007669"/>
    <property type="project" value="UniProtKB-UniRule"/>
</dbReference>
<comment type="caution">
    <text evidence="19">The sequence shown here is derived from an EMBL/GenBank/DDBJ whole genome shotgun (WGS) entry which is preliminary data.</text>
</comment>
<dbReference type="GO" id="GO:0005524">
    <property type="term" value="F:ATP binding"/>
    <property type="evidence" value="ECO:0007669"/>
    <property type="project" value="UniProtKB-UniRule"/>
</dbReference>
<evidence type="ECO:0000256" key="1">
    <source>
        <dbReference type="ARBA" id="ARBA00001823"/>
    </source>
</evidence>
<evidence type="ECO:0000256" key="8">
    <source>
        <dbReference type="ARBA" id="ARBA00022695"/>
    </source>
</evidence>
<dbReference type="Pfam" id="PF22594">
    <property type="entry name" value="GTP-eEF1A_C"/>
    <property type="match status" value="1"/>
</dbReference>
<dbReference type="NCBIfam" id="TIGR00231">
    <property type="entry name" value="small_GTP"/>
    <property type="match status" value="1"/>
</dbReference>